<dbReference type="GO" id="GO:0000444">
    <property type="term" value="C:MIS12/MIND type complex"/>
    <property type="evidence" value="ECO:0007669"/>
    <property type="project" value="InterPro"/>
</dbReference>
<dbReference type="Proteomes" id="UP000789831">
    <property type="component" value="Unassembled WGS sequence"/>
</dbReference>
<reference evidence="2" key="1">
    <citation type="submission" date="2021-06" db="EMBL/GenBank/DDBJ databases">
        <authorList>
            <person name="Kallberg Y."/>
            <person name="Tangrot J."/>
            <person name="Rosling A."/>
        </authorList>
    </citation>
    <scope>NUCLEOTIDE SEQUENCE</scope>
    <source>
        <strain evidence="2">MT106</strain>
    </source>
</reference>
<sequence>MKSKKTTAKQTKKSKSKTSAAIASSSKSTTNTTNISKSQEGERGGGRNAKTKVTTKAATYDTIVPIPIDTPIVSNNNKVKLHANLDEHEFYRHVDPQLPGPIKMKNLIVWCGQRAIEKQKSQENSSEKHILSIAKVVQEEILSKLMNGNINISWYHRKDKYAKEPPKQQHPRNIQNENRLKDYEETIANLRAEDQLWTKLAHTVNSLHASVVDTCAATPSGESLHAMVLDNADTLISSSLSEGEKKYLDHLGSEDYIDLTKDEDNERPIMDKFCSEFRIQIDEFYQLLYKAHVFDDATQDYCEDVLVRLRNTLKKRDEGGRIKGIS</sequence>
<feature type="compositionally biased region" description="Basic residues" evidence="1">
    <location>
        <begin position="1"/>
        <end position="16"/>
    </location>
</feature>
<evidence type="ECO:0000313" key="2">
    <source>
        <dbReference type="EMBL" id="CAG8545961.1"/>
    </source>
</evidence>
<feature type="compositionally biased region" description="Low complexity" evidence="1">
    <location>
        <begin position="17"/>
        <end position="38"/>
    </location>
</feature>
<dbReference type="AlphaFoldDB" id="A0A9N9FLN6"/>
<dbReference type="EMBL" id="CAJVPL010000999">
    <property type="protein sequence ID" value="CAG8545961.1"/>
    <property type="molecule type" value="Genomic_DNA"/>
</dbReference>
<organism evidence="2 3">
    <name type="scientific">Ambispora gerdemannii</name>
    <dbReference type="NCBI Taxonomy" id="144530"/>
    <lineage>
        <taxon>Eukaryota</taxon>
        <taxon>Fungi</taxon>
        <taxon>Fungi incertae sedis</taxon>
        <taxon>Mucoromycota</taxon>
        <taxon>Glomeromycotina</taxon>
        <taxon>Glomeromycetes</taxon>
        <taxon>Archaeosporales</taxon>
        <taxon>Ambisporaceae</taxon>
        <taxon>Ambispora</taxon>
    </lineage>
</organism>
<gene>
    <name evidence="2" type="ORF">AGERDE_LOCUS6421</name>
</gene>
<name>A0A9N9FLN6_9GLOM</name>
<dbReference type="Pfam" id="PF08202">
    <property type="entry name" value="MIS13"/>
    <property type="match status" value="1"/>
</dbReference>
<dbReference type="OrthoDB" id="3364649at2759"/>
<dbReference type="PANTHER" id="PTHR14778">
    <property type="entry name" value="KINETOCHORE-ASSOCIATED PROTEIN DSN1 HOMOLOG"/>
    <property type="match status" value="1"/>
</dbReference>
<protein>
    <submittedName>
        <fullName evidence="2">4908_t:CDS:1</fullName>
    </submittedName>
</protein>
<feature type="region of interest" description="Disordered" evidence="1">
    <location>
        <begin position="1"/>
        <end position="53"/>
    </location>
</feature>
<comment type="caution">
    <text evidence="2">The sequence shown here is derived from an EMBL/GenBank/DDBJ whole genome shotgun (WGS) entry which is preliminary data.</text>
</comment>
<dbReference type="GO" id="GO:0051301">
    <property type="term" value="P:cell division"/>
    <property type="evidence" value="ECO:0007669"/>
    <property type="project" value="InterPro"/>
</dbReference>
<keyword evidence="3" id="KW-1185">Reference proteome</keyword>
<evidence type="ECO:0000313" key="3">
    <source>
        <dbReference type="Proteomes" id="UP000789831"/>
    </source>
</evidence>
<dbReference type="InterPro" id="IPR013218">
    <property type="entry name" value="Dsn1/Mis13"/>
</dbReference>
<dbReference type="GO" id="GO:0007059">
    <property type="term" value="P:chromosome segregation"/>
    <property type="evidence" value="ECO:0007669"/>
    <property type="project" value="InterPro"/>
</dbReference>
<accession>A0A9N9FLN6</accession>
<proteinExistence type="predicted"/>
<evidence type="ECO:0000256" key="1">
    <source>
        <dbReference type="SAM" id="MobiDB-lite"/>
    </source>
</evidence>
<dbReference type="PANTHER" id="PTHR14778:SF2">
    <property type="entry name" value="KINETOCHORE-ASSOCIATED PROTEIN DSN1 HOMOLOG"/>
    <property type="match status" value="1"/>
</dbReference>